<name>A0ABR3W8R3_9PEZI</name>
<reference evidence="1 2" key="1">
    <citation type="journal article" date="2024" name="IMA Fungus">
        <title>IMA Genome - F19 : A genome assembly and annotation guide to empower mycologists, including annotated draft genome sequences of Ceratocystis pirilliformis, Diaporthe australafricana, Fusarium ophioides, Paecilomyces lecythidis, and Sporothrix stenoceras.</title>
        <authorList>
            <person name="Aylward J."/>
            <person name="Wilson A.M."/>
            <person name="Visagie C.M."/>
            <person name="Spraker J."/>
            <person name="Barnes I."/>
            <person name="Buitendag C."/>
            <person name="Ceriani C."/>
            <person name="Del Mar Angel L."/>
            <person name="du Plessis D."/>
            <person name="Fuchs T."/>
            <person name="Gasser K."/>
            <person name="Kramer D."/>
            <person name="Li W."/>
            <person name="Munsamy K."/>
            <person name="Piso A."/>
            <person name="Price J.L."/>
            <person name="Sonnekus B."/>
            <person name="Thomas C."/>
            <person name="van der Nest A."/>
            <person name="van Dijk A."/>
            <person name="van Heerden A."/>
            <person name="van Vuuren N."/>
            <person name="Yilmaz N."/>
            <person name="Duong T.A."/>
            <person name="van der Merwe N.A."/>
            <person name="Wingfield M.J."/>
            <person name="Wingfield B.D."/>
        </authorList>
    </citation>
    <scope>NUCLEOTIDE SEQUENCE [LARGE SCALE GENOMIC DNA]</scope>
    <source>
        <strain evidence="1 2">CMW 18300</strain>
    </source>
</reference>
<gene>
    <name evidence="1" type="ORF">Daus18300_011004</name>
</gene>
<dbReference type="Proteomes" id="UP001583177">
    <property type="component" value="Unassembled WGS sequence"/>
</dbReference>
<keyword evidence="2" id="KW-1185">Reference proteome</keyword>
<evidence type="ECO:0000313" key="2">
    <source>
        <dbReference type="Proteomes" id="UP001583177"/>
    </source>
</evidence>
<comment type="caution">
    <text evidence="1">The sequence shown here is derived from an EMBL/GenBank/DDBJ whole genome shotgun (WGS) entry which is preliminary data.</text>
</comment>
<protein>
    <recommendedName>
        <fullName evidence="3">VWFA domain-containing protein</fullName>
    </recommendedName>
</protein>
<dbReference type="EMBL" id="JAWRVE010000128">
    <property type="protein sequence ID" value="KAL1855721.1"/>
    <property type="molecule type" value="Genomic_DNA"/>
</dbReference>
<sequence>MAFLKKRDHTRSVRGQGMHKYTLTYAGKILVIDNSKYMRNFKDDVLRVFTNVAHILEAADPNGLDVVCISDPGNMQHSKTTERLIQFVRSNFDKGAHAPCFIEEALKILVDKVISKFPSGPGERRSLLSMVKSEKPRPISIYILTSGLWDSSPATKDSTCGAERPINQLINELKKRNLHKSQVAIQFIRFGDNETGKERLRYLDDSLGKPDQ</sequence>
<proteinExistence type="predicted"/>
<evidence type="ECO:0008006" key="3">
    <source>
        <dbReference type="Google" id="ProtNLM"/>
    </source>
</evidence>
<accession>A0ABR3W8R3</accession>
<organism evidence="1 2">
    <name type="scientific">Diaporthe australafricana</name>
    <dbReference type="NCBI Taxonomy" id="127596"/>
    <lineage>
        <taxon>Eukaryota</taxon>
        <taxon>Fungi</taxon>
        <taxon>Dikarya</taxon>
        <taxon>Ascomycota</taxon>
        <taxon>Pezizomycotina</taxon>
        <taxon>Sordariomycetes</taxon>
        <taxon>Sordariomycetidae</taxon>
        <taxon>Diaporthales</taxon>
        <taxon>Diaporthaceae</taxon>
        <taxon>Diaporthe</taxon>
    </lineage>
</organism>
<evidence type="ECO:0000313" key="1">
    <source>
        <dbReference type="EMBL" id="KAL1855721.1"/>
    </source>
</evidence>